<keyword evidence="3" id="KW-1185">Reference proteome</keyword>
<feature type="region of interest" description="Disordered" evidence="1">
    <location>
        <begin position="348"/>
        <end position="443"/>
    </location>
</feature>
<evidence type="ECO:0000256" key="1">
    <source>
        <dbReference type="SAM" id="MobiDB-lite"/>
    </source>
</evidence>
<name>A0AAV2KUC0_KNICA</name>
<dbReference type="AlphaFoldDB" id="A0AAV2KUC0"/>
<proteinExistence type="predicted"/>
<organism evidence="2 3">
    <name type="scientific">Knipowitschia caucasica</name>
    <name type="common">Caucasian dwarf goby</name>
    <name type="synonym">Pomatoschistus caucasicus</name>
    <dbReference type="NCBI Taxonomy" id="637954"/>
    <lineage>
        <taxon>Eukaryota</taxon>
        <taxon>Metazoa</taxon>
        <taxon>Chordata</taxon>
        <taxon>Craniata</taxon>
        <taxon>Vertebrata</taxon>
        <taxon>Euteleostomi</taxon>
        <taxon>Actinopterygii</taxon>
        <taxon>Neopterygii</taxon>
        <taxon>Teleostei</taxon>
        <taxon>Neoteleostei</taxon>
        <taxon>Acanthomorphata</taxon>
        <taxon>Gobiaria</taxon>
        <taxon>Gobiiformes</taxon>
        <taxon>Gobioidei</taxon>
        <taxon>Gobiidae</taxon>
        <taxon>Gobiinae</taxon>
        <taxon>Knipowitschia</taxon>
    </lineage>
</organism>
<feature type="compositionally biased region" description="Basic and acidic residues" evidence="1">
    <location>
        <begin position="140"/>
        <end position="150"/>
    </location>
</feature>
<dbReference type="PANTHER" id="PTHR47440">
    <property type="entry name" value="RIKEN CDNA A430078G23 GENE"/>
    <property type="match status" value="1"/>
</dbReference>
<dbReference type="PANTHER" id="PTHR47440:SF1">
    <property type="entry name" value="RHO_RAC GUANINE NUCLEOTIDE EXCHANGE FACTOR 18"/>
    <property type="match status" value="1"/>
</dbReference>
<feature type="region of interest" description="Disordered" evidence="1">
    <location>
        <begin position="312"/>
        <end position="336"/>
    </location>
</feature>
<reference evidence="2 3" key="1">
    <citation type="submission" date="2024-04" db="EMBL/GenBank/DDBJ databases">
        <authorList>
            <person name="Waldvogel A.-M."/>
            <person name="Schoenle A."/>
        </authorList>
    </citation>
    <scope>NUCLEOTIDE SEQUENCE [LARGE SCALE GENOMIC DNA]</scope>
</reference>
<accession>A0AAV2KUC0</accession>
<evidence type="ECO:0000313" key="3">
    <source>
        <dbReference type="Proteomes" id="UP001497482"/>
    </source>
</evidence>
<feature type="region of interest" description="Disordered" evidence="1">
    <location>
        <begin position="1"/>
        <end position="31"/>
    </location>
</feature>
<sequence length="443" mass="50277">MSWRKYCNVKTSSESKNRDRSQRASSDPQLKDLCGNVTHEETVDESCCSPLRWNRIWMESFPEAEFFDRVLMLSQRLYSLQAIISHQDSQIELQRASLIDRASLPSRYRGNCLQEQEKQRTLALQREELANFHKLQAQHRQEQQRWERERAKHHQQVEATEAKLQQREEECKRLEEQLAEERQELEQQREKYQEDLERLRESTRAVEKEKERLEHQKKCKRKTIEVMTNVVPVSGSLNGVPIPSGLSELKGLRSSVSVAPADFPERPEVTLRREVSSCTLKTEVPLHLLSTTNQHKSVNVSQQIPTKLAALSSVKASKPKSGKASHRSDSTASMDMKQMLPLKLSAREDSSLKAKRSISPHQPLSVSSSPLPLADPLSPPDSAGPDCTTSLLTSPPAVTHKPPSTQPPLSVHSLGSGSFLFQHQPPPPYQGTSEDTKEDVIFF</sequence>
<feature type="compositionally biased region" description="Basic and acidic residues" evidence="1">
    <location>
        <begin position="13"/>
        <end position="22"/>
    </location>
</feature>
<gene>
    <name evidence="2" type="ORF">KC01_LOCUS22704</name>
</gene>
<dbReference type="EMBL" id="OZ035824">
    <property type="protein sequence ID" value="CAL1593638.1"/>
    <property type="molecule type" value="Genomic_DNA"/>
</dbReference>
<evidence type="ECO:0000313" key="2">
    <source>
        <dbReference type="EMBL" id="CAL1593638.1"/>
    </source>
</evidence>
<dbReference type="Proteomes" id="UP001497482">
    <property type="component" value="Chromosome 2"/>
</dbReference>
<feature type="compositionally biased region" description="Low complexity" evidence="1">
    <location>
        <begin position="359"/>
        <end position="376"/>
    </location>
</feature>
<dbReference type="InterPro" id="IPR053089">
    <property type="entry name" value="Rho_GEF18"/>
</dbReference>
<protein>
    <submittedName>
        <fullName evidence="2">Uncharacterized protein</fullName>
    </submittedName>
</protein>
<feature type="region of interest" description="Disordered" evidence="1">
    <location>
        <begin position="140"/>
        <end position="163"/>
    </location>
</feature>
<feature type="compositionally biased region" description="Basic and acidic residues" evidence="1">
    <location>
        <begin position="434"/>
        <end position="443"/>
    </location>
</feature>